<accession>A0ABR9G9R6</accession>
<proteinExistence type="predicted"/>
<feature type="transmembrane region" description="Helical" evidence="1">
    <location>
        <begin position="238"/>
        <end position="264"/>
    </location>
</feature>
<organism evidence="2 3">
    <name type="scientific">Dyella acidiphila</name>
    <dbReference type="NCBI Taxonomy" id="2775866"/>
    <lineage>
        <taxon>Bacteria</taxon>
        <taxon>Pseudomonadati</taxon>
        <taxon>Pseudomonadota</taxon>
        <taxon>Gammaproteobacteria</taxon>
        <taxon>Lysobacterales</taxon>
        <taxon>Rhodanobacteraceae</taxon>
        <taxon>Dyella</taxon>
    </lineage>
</organism>
<evidence type="ECO:0008006" key="4">
    <source>
        <dbReference type="Google" id="ProtNLM"/>
    </source>
</evidence>
<evidence type="ECO:0000256" key="1">
    <source>
        <dbReference type="SAM" id="Phobius"/>
    </source>
</evidence>
<comment type="caution">
    <text evidence="2">The sequence shown here is derived from an EMBL/GenBank/DDBJ whole genome shotgun (WGS) entry which is preliminary data.</text>
</comment>
<keyword evidence="3" id="KW-1185">Reference proteome</keyword>
<gene>
    <name evidence="2" type="ORF">IGX34_10390</name>
</gene>
<protein>
    <recommendedName>
        <fullName evidence="4">Transmembrane protein</fullName>
    </recommendedName>
</protein>
<dbReference type="RefSeq" id="WP_192555648.1">
    <property type="nucleotide sequence ID" value="NZ_JACZZA010000005.1"/>
</dbReference>
<reference evidence="2 3" key="1">
    <citation type="submission" date="2020-09" db="EMBL/GenBank/DDBJ databases">
        <title>Dyella sp. 7MK23 isolated from forest soil.</title>
        <authorList>
            <person name="Fu J."/>
        </authorList>
    </citation>
    <scope>NUCLEOTIDE SEQUENCE [LARGE SCALE GENOMIC DNA]</scope>
    <source>
        <strain evidence="2 3">7MK23</strain>
    </source>
</reference>
<keyword evidence="1" id="KW-0472">Membrane</keyword>
<evidence type="ECO:0000313" key="3">
    <source>
        <dbReference type="Proteomes" id="UP000651010"/>
    </source>
</evidence>
<dbReference type="Proteomes" id="UP000651010">
    <property type="component" value="Unassembled WGS sequence"/>
</dbReference>
<dbReference type="EMBL" id="JACZZA010000005">
    <property type="protein sequence ID" value="MBE1160798.1"/>
    <property type="molecule type" value="Genomic_DNA"/>
</dbReference>
<feature type="transmembrane region" description="Helical" evidence="1">
    <location>
        <begin position="20"/>
        <end position="41"/>
    </location>
</feature>
<name>A0ABR9G9R6_9GAMM</name>
<feature type="transmembrane region" description="Helical" evidence="1">
    <location>
        <begin position="62"/>
        <end position="90"/>
    </location>
</feature>
<sequence>MVDVLVAETSVMESRVAAMSFRAIVAGWLVATGIAVLLYVGGMAMGFSAFNAWNAHASAKGIGIGTAIWMVLTWIVSLWLGGMFASWYAAHDDRTIGSLHGATVWGLSVSVAFLWLALGLGAMHREAAPMHAGMGPPPADAGMPAGPAPGALAAGGDGSLAVLQADVQARLTTHDRPTADQIVAALLAGNDNMAANLFAAVNRTSAADGAGIVAAIAADTQAAQLDAKRRADQLAHNAATVLWIGFASLLLGLLAAALGGWVGAHHIGRIYHLRRFENSAARPLRR</sequence>
<keyword evidence="1" id="KW-1133">Transmembrane helix</keyword>
<evidence type="ECO:0000313" key="2">
    <source>
        <dbReference type="EMBL" id="MBE1160798.1"/>
    </source>
</evidence>
<keyword evidence="1" id="KW-0812">Transmembrane</keyword>
<feature type="transmembrane region" description="Helical" evidence="1">
    <location>
        <begin position="102"/>
        <end position="122"/>
    </location>
</feature>